<name>A0A1I0PFI3_9EURY</name>
<protein>
    <recommendedName>
        <fullName evidence="4">PGF-CTERM protein</fullName>
    </recommendedName>
</protein>
<dbReference type="STRING" id="1202768.SAMN05216285_2498"/>
<sequence>MTRGGALLIALLVAASSVTMAAAAGAVAPTSEMESTTTESAGDAESGGEAYAGAHVAFDVEGDAVTDYRVGGDQVFSSVAVQSQSEADLGAGLGADADLEAATNLNGAGLAMSSQTEASAEVAAESGATLSAHDTPRGTLVVESGGESQYVAAELGADAEAREGGDGDGDRVVVETDDREGVFLVVGDGGVTVTDDGNVTADLGEDATLAFRSYQDGERDDQARYEESLIAAGDAAIEVTADHRDGETVTDAVTYGQETSAEVATTAEGQVEVTVDRAVHEGTVVVTTLSEEAVGSLEDVSVAVDGETAVEASSKSDLVGAIGSDESRYMVVQDAQAEGQATVYVAVNHFSKRTATIDGDDDSEGGTDDGDESESETTSGSTSESSEGDDTVTDDEERSDESDAGSSDSESETDAGEDDDSVPGFSVGVGIAAVATSLAGLVARLRE</sequence>
<dbReference type="Proteomes" id="UP000183275">
    <property type="component" value="Unassembled WGS sequence"/>
</dbReference>
<evidence type="ECO:0000313" key="3">
    <source>
        <dbReference type="Proteomes" id="UP000183275"/>
    </source>
</evidence>
<accession>A0A1I0PFI3</accession>
<feature type="region of interest" description="Disordered" evidence="1">
    <location>
        <begin position="26"/>
        <end position="47"/>
    </location>
</feature>
<feature type="compositionally biased region" description="Low complexity" evidence="1">
    <location>
        <begin position="376"/>
        <end position="385"/>
    </location>
</feature>
<evidence type="ECO:0008006" key="4">
    <source>
        <dbReference type="Google" id="ProtNLM"/>
    </source>
</evidence>
<dbReference type="OrthoDB" id="271420at2157"/>
<keyword evidence="3" id="KW-1185">Reference proteome</keyword>
<gene>
    <name evidence="2" type="ORF">SAMN05216285_2498</name>
</gene>
<proteinExistence type="predicted"/>
<feature type="compositionally biased region" description="Acidic residues" evidence="1">
    <location>
        <begin position="358"/>
        <end position="375"/>
    </location>
</feature>
<dbReference type="eggNOG" id="arCOG03691">
    <property type="taxonomic scope" value="Archaea"/>
</dbReference>
<evidence type="ECO:0000256" key="1">
    <source>
        <dbReference type="SAM" id="MobiDB-lite"/>
    </source>
</evidence>
<evidence type="ECO:0000313" key="2">
    <source>
        <dbReference type="EMBL" id="SEW12952.1"/>
    </source>
</evidence>
<feature type="compositionally biased region" description="Low complexity" evidence="1">
    <location>
        <begin position="26"/>
        <end position="40"/>
    </location>
</feature>
<dbReference type="EMBL" id="FOIS01000003">
    <property type="protein sequence ID" value="SEW12952.1"/>
    <property type="molecule type" value="Genomic_DNA"/>
</dbReference>
<feature type="region of interest" description="Disordered" evidence="1">
    <location>
        <begin position="355"/>
        <end position="425"/>
    </location>
</feature>
<reference evidence="3" key="1">
    <citation type="submission" date="2016-10" db="EMBL/GenBank/DDBJ databases">
        <authorList>
            <person name="Varghese N."/>
        </authorList>
    </citation>
    <scope>NUCLEOTIDE SEQUENCE [LARGE SCALE GENOMIC DNA]</scope>
    <source>
        <strain evidence="3">CGMCC 1.12284</strain>
    </source>
</reference>
<dbReference type="AlphaFoldDB" id="A0A1I0PFI3"/>
<dbReference type="RefSeq" id="WP_049988911.1">
    <property type="nucleotide sequence ID" value="NZ_FOIS01000003.1"/>
</dbReference>
<organism evidence="2 3">
    <name type="scientific">Natrinema salifodinae</name>
    <dbReference type="NCBI Taxonomy" id="1202768"/>
    <lineage>
        <taxon>Archaea</taxon>
        <taxon>Methanobacteriati</taxon>
        <taxon>Methanobacteriota</taxon>
        <taxon>Stenosarchaea group</taxon>
        <taxon>Halobacteria</taxon>
        <taxon>Halobacteriales</taxon>
        <taxon>Natrialbaceae</taxon>
        <taxon>Natrinema</taxon>
    </lineage>
</organism>
<feature type="compositionally biased region" description="Acidic residues" evidence="1">
    <location>
        <begin position="386"/>
        <end position="421"/>
    </location>
</feature>